<dbReference type="Gene3D" id="3.90.550.10">
    <property type="entry name" value="Spore Coat Polysaccharide Biosynthesis Protein SpsA, Chain A"/>
    <property type="match status" value="1"/>
</dbReference>
<dbReference type="NCBIfam" id="TIGR00466">
    <property type="entry name" value="kdsB"/>
    <property type="match status" value="1"/>
</dbReference>
<reference evidence="6 7" key="1">
    <citation type="journal article" date="2013" name="Genome Announc.">
        <title>Genome Sequence of the Pyrene- and Fluoranthene-Degrading Bacterium Cycloclasticus sp. Strain PY97M.</title>
        <authorList>
            <person name="Cui Z."/>
            <person name="Xu G."/>
            <person name="Li Q."/>
            <person name="Gao W."/>
            <person name="Zheng L."/>
        </authorList>
    </citation>
    <scope>NUCLEOTIDE SEQUENCE [LARGE SCALE GENOMIC DNA]</scope>
    <source>
        <strain evidence="6 7">PY97M</strain>
    </source>
</reference>
<evidence type="ECO:0000313" key="6">
    <source>
        <dbReference type="EMBL" id="EPD13962.1"/>
    </source>
</evidence>
<dbReference type="InterPro" id="IPR003329">
    <property type="entry name" value="Cytidylyl_trans"/>
</dbReference>
<organism evidence="6 7">
    <name type="scientific">Cycloclasticus pugetii</name>
    <dbReference type="NCBI Taxonomy" id="34068"/>
    <lineage>
        <taxon>Bacteria</taxon>
        <taxon>Pseudomonadati</taxon>
        <taxon>Pseudomonadota</taxon>
        <taxon>Gammaproteobacteria</taxon>
        <taxon>Thiotrichales</taxon>
        <taxon>Piscirickettsiaceae</taxon>
        <taxon>Cycloclasticus</taxon>
    </lineage>
</organism>
<keyword evidence="3 5" id="KW-0548">Nucleotidyltransferase</keyword>
<dbReference type="EC" id="2.7.7.38" evidence="5"/>
<evidence type="ECO:0000256" key="4">
    <source>
        <dbReference type="ARBA" id="ARBA00022985"/>
    </source>
</evidence>
<dbReference type="GO" id="GO:0009103">
    <property type="term" value="P:lipopolysaccharide biosynthetic process"/>
    <property type="evidence" value="ECO:0007669"/>
    <property type="project" value="UniProtKB-UniRule"/>
</dbReference>
<dbReference type="CDD" id="cd02517">
    <property type="entry name" value="CMP-KDO-Synthetase"/>
    <property type="match status" value="1"/>
</dbReference>
<sequence length="252" mass="27674">MVNTFKVVIPARYGSSRLPGKPLLKIAGKEMILHVCEKASLAGAQEVVVATDDERIVDCVKQAGFNAVMTSAKHTSGTERLAEVANTLQWKDDTVVVNCQGDEPLIPPELIKRAAIALMEQEVAQVASLCAPIFELAEVFNPNAVKVVRDAKGYALYFSRAPIPWDRDAFPVKAGSGQGEHFRHIGIYSYTAGFLRRYITWPVCALEQIESLEQLRILYQGERIIVPAVEKVPEAGVDTQADLDRINALLSV</sequence>
<name>A0AB33Z480_9GAMM</name>
<keyword evidence="7" id="KW-1185">Reference proteome</keyword>
<evidence type="ECO:0000256" key="5">
    <source>
        <dbReference type="HAMAP-Rule" id="MF_00057"/>
    </source>
</evidence>
<dbReference type="FunFam" id="3.90.550.10:FF:000011">
    <property type="entry name" value="3-deoxy-manno-octulosonate cytidylyltransferase"/>
    <property type="match status" value="1"/>
</dbReference>
<dbReference type="PANTHER" id="PTHR42866:SF2">
    <property type="entry name" value="3-DEOXY-MANNO-OCTULOSONATE CYTIDYLYLTRANSFERASE, MITOCHONDRIAL"/>
    <property type="match status" value="1"/>
</dbReference>
<keyword evidence="5" id="KW-0963">Cytoplasm</keyword>
<dbReference type="RefSeq" id="WP_015005657.1">
    <property type="nucleotide sequence ID" value="NZ_FQZJ01000002.1"/>
</dbReference>
<dbReference type="NCBIfam" id="NF009905">
    <property type="entry name" value="PRK13368.1"/>
    <property type="match status" value="1"/>
</dbReference>
<dbReference type="Proteomes" id="UP000015462">
    <property type="component" value="Unassembled WGS sequence"/>
</dbReference>
<evidence type="ECO:0000256" key="3">
    <source>
        <dbReference type="ARBA" id="ARBA00022695"/>
    </source>
</evidence>
<dbReference type="GO" id="GO:0033468">
    <property type="term" value="P:CMP-keto-3-deoxy-D-manno-octulosonic acid biosynthetic process"/>
    <property type="evidence" value="ECO:0007669"/>
    <property type="project" value="UniProtKB-UniRule"/>
</dbReference>
<protein>
    <recommendedName>
        <fullName evidence="5">3-deoxy-manno-octulosonate cytidylyltransferase</fullName>
        <ecNumber evidence="5">2.7.7.38</ecNumber>
    </recommendedName>
    <alternativeName>
        <fullName evidence="5">CMP-2-keto-3-deoxyoctulosonic acid synthase</fullName>
        <shortName evidence="5">CKS</shortName>
        <shortName evidence="5">CMP-KDO synthase</shortName>
    </alternativeName>
</protein>
<comment type="catalytic activity">
    <reaction evidence="5">
        <text>3-deoxy-alpha-D-manno-oct-2-ulosonate + CTP = CMP-3-deoxy-beta-D-manno-octulosonate + diphosphate</text>
        <dbReference type="Rhea" id="RHEA:23448"/>
        <dbReference type="ChEBI" id="CHEBI:33019"/>
        <dbReference type="ChEBI" id="CHEBI:37563"/>
        <dbReference type="ChEBI" id="CHEBI:85986"/>
        <dbReference type="ChEBI" id="CHEBI:85987"/>
        <dbReference type="EC" id="2.7.7.38"/>
    </reaction>
</comment>
<comment type="similarity">
    <text evidence="5">Belongs to the KdsB family.</text>
</comment>
<gene>
    <name evidence="5" type="primary">kdsB</name>
    <name evidence="6" type="ORF">L196_00645</name>
</gene>
<dbReference type="GO" id="GO:0016020">
    <property type="term" value="C:membrane"/>
    <property type="evidence" value="ECO:0007669"/>
    <property type="project" value="UniProtKB-SubCell"/>
</dbReference>
<accession>A0AB33Z480</accession>
<comment type="subcellular location">
    <subcellularLocation>
        <location evidence="5">Cytoplasm</location>
    </subcellularLocation>
    <subcellularLocation>
        <location evidence="1">Membrane</location>
    </subcellularLocation>
</comment>
<dbReference type="NCBIfam" id="NF003952">
    <property type="entry name" value="PRK05450.1-5"/>
    <property type="match status" value="1"/>
</dbReference>
<dbReference type="GO" id="GO:0005829">
    <property type="term" value="C:cytosol"/>
    <property type="evidence" value="ECO:0007669"/>
    <property type="project" value="TreeGrafter"/>
</dbReference>
<dbReference type="InterPro" id="IPR004528">
    <property type="entry name" value="KdsB"/>
</dbReference>
<evidence type="ECO:0000256" key="2">
    <source>
        <dbReference type="ARBA" id="ARBA00022679"/>
    </source>
</evidence>
<keyword evidence="2 5" id="KW-0808">Transferase</keyword>
<dbReference type="AlphaFoldDB" id="A0AB33Z480"/>
<dbReference type="SUPFAM" id="SSF53448">
    <property type="entry name" value="Nucleotide-diphospho-sugar transferases"/>
    <property type="match status" value="1"/>
</dbReference>
<dbReference type="InterPro" id="IPR029044">
    <property type="entry name" value="Nucleotide-diphossugar_trans"/>
</dbReference>
<dbReference type="PANTHER" id="PTHR42866">
    <property type="entry name" value="3-DEOXY-MANNO-OCTULOSONATE CYTIDYLYLTRANSFERASE"/>
    <property type="match status" value="1"/>
</dbReference>
<dbReference type="EMBL" id="ASHL01000001">
    <property type="protein sequence ID" value="EPD13962.1"/>
    <property type="molecule type" value="Genomic_DNA"/>
</dbReference>
<evidence type="ECO:0000256" key="1">
    <source>
        <dbReference type="ARBA" id="ARBA00004370"/>
    </source>
</evidence>
<dbReference type="Pfam" id="PF02348">
    <property type="entry name" value="CTP_transf_3"/>
    <property type="match status" value="1"/>
</dbReference>
<dbReference type="NCBIfam" id="NF003950">
    <property type="entry name" value="PRK05450.1-3"/>
    <property type="match status" value="1"/>
</dbReference>
<proteinExistence type="inferred from homology"/>
<evidence type="ECO:0000313" key="7">
    <source>
        <dbReference type="Proteomes" id="UP000015462"/>
    </source>
</evidence>
<dbReference type="GO" id="GO:0008690">
    <property type="term" value="F:3-deoxy-manno-octulosonate cytidylyltransferase activity"/>
    <property type="evidence" value="ECO:0007669"/>
    <property type="project" value="UniProtKB-UniRule"/>
</dbReference>
<comment type="function">
    <text evidence="5">Activates KDO (a required 8-carbon sugar) for incorporation into bacterial lipopolysaccharide in Gram-negative bacteria.</text>
</comment>
<comment type="caution">
    <text evidence="6">The sequence shown here is derived from an EMBL/GenBank/DDBJ whole genome shotgun (WGS) entry which is preliminary data.</text>
</comment>
<keyword evidence="4 5" id="KW-0448">Lipopolysaccharide biosynthesis</keyword>
<comment type="pathway">
    <text evidence="5">Nucleotide-sugar biosynthesis; CMP-3-deoxy-D-manno-octulosonate biosynthesis; CMP-3-deoxy-D-manno-octulosonate from 3-deoxy-D-manno-octulosonate and CTP: step 1/1.</text>
</comment>
<dbReference type="HAMAP" id="MF_00057">
    <property type="entry name" value="KdsB"/>
    <property type="match status" value="1"/>
</dbReference>